<dbReference type="OrthoDB" id="305501at2759"/>
<dbReference type="AlphaFoldDB" id="A0A1R2B974"/>
<accession>A0A1R2B974</accession>
<evidence type="ECO:0000256" key="1">
    <source>
        <dbReference type="SAM" id="MobiDB-lite"/>
    </source>
</evidence>
<proteinExistence type="predicted"/>
<protein>
    <submittedName>
        <fullName evidence="2">Uncharacterized protein</fullName>
    </submittedName>
</protein>
<name>A0A1R2B974_9CILI</name>
<feature type="compositionally biased region" description="Basic and acidic residues" evidence="1">
    <location>
        <begin position="176"/>
        <end position="197"/>
    </location>
</feature>
<feature type="region of interest" description="Disordered" evidence="1">
    <location>
        <begin position="176"/>
        <end position="205"/>
    </location>
</feature>
<reference evidence="2 3" key="1">
    <citation type="submission" date="2016-11" db="EMBL/GenBank/DDBJ databases">
        <title>The macronuclear genome of Stentor coeruleus: a giant cell with tiny introns.</title>
        <authorList>
            <person name="Slabodnick M."/>
            <person name="Ruby J.G."/>
            <person name="Reiff S.B."/>
            <person name="Swart E.C."/>
            <person name="Gosai S."/>
            <person name="Prabakaran S."/>
            <person name="Witkowska E."/>
            <person name="Larue G.E."/>
            <person name="Fisher S."/>
            <person name="Freeman R.M."/>
            <person name="Gunawardena J."/>
            <person name="Chu W."/>
            <person name="Stover N.A."/>
            <person name="Gregory B.D."/>
            <person name="Nowacki M."/>
            <person name="Derisi J."/>
            <person name="Roy S.W."/>
            <person name="Marshall W.F."/>
            <person name="Sood P."/>
        </authorList>
    </citation>
    <scope>NUCLEOTIDE SEQUENCE [LARGE SCALE GENOMIC DNA]</scope>
    <source>
        <strain evidence="2">WM001</strain>
    </source>
</reference>
<comment type="caution">
    <text evidence="2">The sequence shown here is derived from an EMBL/GenBank/DDBJ whole genome shotgun (WGS) entry which is preliminary data.</text>
</comment>
<evidence type="ECO:0000313" key="2">
    <source>
        <dbReference type="EMBL" id="OMJ73341.1"/>
    </source>
</evidence>
<organism evidence="2 3">
    <name type="scientific">Stentor coeruleus</name>
    <dbReference type="NCBI Taxonomy" id="5963"/>
    <lineage>
        <taxon>Eukaryota</taxon>
        <taxon>Sar</taxon>
        <taxon>Alveolata</taxon>
        <taxon>Ciliophora</taxon>
        <taxon>Postciliodesmatophora</taxon>
        <taxon>Heterotrichea</taxon>
        <taxon>Heterotrichida</taxon>
        <taxon>Stentoridae</taxon>
        <taxon>Stentor</taxon>
    </lineage>
</organism>
<dbReference type="EMBL" id="MPUH01000829">
    <property type="protein sequence ID" value="OMJ73341.1"/>
    <property type="molecule type" value="Genomic_DNA"/>
</dbReference>
<evidence type="ECO:0000313" key="3">
    <source>
        <dbReference type="Proteomes" id="UP000187209"/>
    </source>
</evidence>
<keyword evidence="3" id="KW-1185">Reference proteome</keyword>
<dbReference type="Proteomes" id="UP000187209">
    <property type="component" value="Unassembled WGS sequence"/>
</dbReference>
<gene>
    <name evidence="2" type="ORF">SteCoe_27999</name>
</gene>
<sequence>MAEELFKDEIKFPEDLDSMLSMTIQYDKLQSIMRFMVDLLKRHEQGLRMAFNKQNIIAPEIITLHSFKESMELRLLNIEKSANKTSNKLEEVKNSLESRGDTVETLKYLLNMITGHDSQVLYYKKTIQELLNEKTAQDIRIRSIEDTLKDISLNEDRKHSLRTVISGKNIEKYISEDDKAQTDKNFHSPLDESDKKSQTFNIPSRKYKAKKKNLASLEIPDDSKLDELSQNPPEKNIQEISLLSKTFNPEKGTDIPSPSINPISEEKPTFSLTAPNIPAHLQEIFSRIHNIEKALESPRENTEIKTRIGKLENMYKFIEGVLDTCEPMAIRNKDDIMRIVRNTKKLETEMANKLNTEDFDAIKNLVIAIASGSLKDDPISLIPIREINMIRMLEKKVTGIELAVSDVVKIYPENLEEIILKLRRIEQKLEGKVSYPDLDDLKKNIDELKDKHRQLFSSVSSKEKTQVPQGNKSIENMMFSALNRRISLFEEHLRNLKIPSGIDFTQIWAEICKISDYFQTINTIIDDHKNQDILQLNTLNSKLDFKADIEQFKILDDKINKKTQEILDKLIVNYADKTDVRKGMKYLENLIRNYDWGNLKPEGNDAMLARKPLGGWSCGSCDKKLEMLTGKVAEHSPWRKLPLRFL</sequence>